<protein>
    <submittedName>
        <fullName evidence="1">Uncharacterized protein</fullName>
    </submittedName>
</protein>
<dbReference type="AlphaFoldDB" id="A0A4Q5LWE6"/>
<reference evidence="1 2" key="1">
    <citation type="submission" date="2019-02" db="EMBL/GenBank/DDBJ databases">
        <title>Bacterial novel species Emticicia sp. 17J42-9 isolated from soil.</title>
        <authorList>
            <person name="Jung H.-Y."/>
        </authorList>
    </citation>
    <scope>NUCLEOTIDE SEQUENCE [LARGE SCALE GENOMIC DNA]</scope>
    <source>
        <strain evidence="1 2">17J42-9</strain>
    </source>
</reference>
<evidence type="ECO:0000313" key="1">
    <source>
        <dbReference type="EMBL" id="RYU93889.1"/>
    </source>
</evidence>
<sequence>MKDSVVIDQWVPYDTTTKSVTMCKIDGRVYFYNTLADKSVFKEELLPDTIETGVKLTYMNPGLSTMGEYYLIDKEGKLRYFGADGTEYSKEVPKF</sequence>
<dbReference type="EMBL" id="SEWF01000035">
    <property type="protein sequence ID" value="RYU93889.1"/>
    <property type="molecule type" value="Genomic_DNA"/>
</dbReference>
<proteinExistence type="predicted"/>
<gene>
    <name evidence="1" type="ORF">EWM59_19815</name>
</gene>
<evidence type="ECO:0000313" key="2">
    <source>
        <dbReference type="Proteomes" id="UP000293162"/>
    </source>
</evidence>
<organism evidence="1 2">
    <name type="scientific">Emticicia agri</name>
    <dbReference type="NCBI Taxonomy" id="2492393"/>
    <lineage>
        <taxon>Bacteria</taxon>
        <taxon>Pseudomonadati</taxon>
        <taxon>Bacteroidota</taxon>
        <taxon>Cytophagia</taxon>
        <taxon>Cytophagales</taxon>
        <taxon>Leadbetterellaceae</taxon>
        <taxon>Emticicia</taxon>
    </lineage>
</organism>
<dbReference type="RefSeq" id="WP_130022990.1">
    <property type="nucleotide sequence ID" value="NZ_SEWF01000035.1"/>
</dbReference>
<comment type="caution">
    <text evidence="1">The sequence shown here is derived from an EMBL/GenBank/DDBJ whole genome shotgun (WGS) entry which is preliminary data.</text>
</comment>
<keyword evidence="2" id="KW-1185">Reference proteome</keyword>
<dbReference type="Proteomes" id="UP000293162">
    <property type="component" value="Unassembled WGS sequence"/>
</dbReference>
<name>A0A4Q5LWE6_9BACT</name>
<accession>A0A4Q5LWE6</accession>